<evidence type="ECO:0000256" key="3">
    <source>
        <dbReference type="ARBA" id="ARBA00022692"/>
    </source>
</evidence>
<dbReference type="EMBL" id="LPWH01000049">
    <property type="protein sequence ID" value="POR04163.1"/>
    <property type="molecule type" value="Genomic_DNA"/>
</dbReference>
<dbReference type="InterPro" id="IPR011701">
    <property type="entry name" value="MFS"/>
</dbReference>
<feature type="transmembrane region" description="Helical" evidence="6">
    <location>
        <begin position="221"/>
        <end position="242"/>
    </location>
</feature>
<evidence type="ECO:0000256" key="2">
    <source>
        <dbReference type="ARBA" id="ARBA00022475"/>
    </source>
</evidence>
<keyword evidence="5 6" id="KW-0472">Membrane</keyword>
<keyword evidence="2" id="KW-1003">Cell membrane</keyword>
<dbReference type="OrthoDB" id="182417at2"/>
<feature type="transmembrane region" description="Helical" evidence="6">
    <location>
        <begin position="81"/>
        <end position="98"/>
    </location>
</feature>
<feature type="domain" description="Major facilitator superfamily (MFS) profile" evidence="7">
    <location>
        <begin position="6"/>
        <end position="404"/>
    </location>
</feature>
<comment type="caution">
    <text evidence="8">The sequence shown here is derived from an EMBL/GenBank/DDBJ whole genome shotgun (WGS) entry which is preliminary data.</text>
</comment>
<evidence type="ECO:0000313" key="9">
    <source>
        <dbReference type="Proteomes" id="UP000237350"/>
    </source>
</evidence>
<evidence type="ECO:0000313" key="8">
    <source>
        <dbReference type="EMBL" id="POR04163.1"/>
    </source>
</evidence>
<feature type="transmembrane region" description="Helical" evidence="6">
    <location>
        <begin position="171"/>
        <end position="191"/>
    </location>
</feature>
<dbReference type="Proteomes" id="UP000237350">
    <property type="component" value="Unassembled WGS sequence"/>
</dbReference>
<accession>A0A2S4JXE8</accession>
<feature type="transmembrane region" description="Helical" evidence="6">
    <location>
        <begin position="12"/>
        <end position="37"/>
    </location>
</feature>
<sequence>MFTYVLFLRAYPAHVGFGFALTFFSSLGQTFLISLYVPHILADLGISNSAFGGMYAIATIGSALLLIQFGGRIDRRPLPGYVLKTIVILGGASVLLGLTRHTLMLPFALLGLRFGGQGLMSHISQTTLGRFFQEDRGKALSLASLGFPAGEMIFPLVIALLIPLVGWRVSLGINAAVLLGVLAPALCFFPLNDFERAKVQTASDAAARTGISRRAILTDPAFRRIAPSAIFLGFSNTAVFFYQLVLAENRGWPVAWYSAVFSGYAAARFAFGLLGGLLVDRFTARRLYALHFLPMVLGLLVLASSPDRWVALVFLCCAGISLGLHSPIKAAVMAEVHGTANLGAVRSVYTSFLVGGTALGPMVFGLLLDRGVSFGAILTGTALILALTVLPSIALAFPAWERGSLCSARTGR</sequence>
<dbReference type="Pfam" id="PF07690">
    <property type="entry name" value="MFS_1"/>
    <property type="match status" value="1"/>
</dbReference>
<reference evidence="9" key="1">
    <citation type="submission" date="2015-12" db="EMBL/GenBank/DDBJ databases">
        <authorList>
            <person name="Lodha T.D."/>
            <person name="Chintalapati S."/>
            <person name="Chintalapati V.R."/>
            <person name="Sravanthi T."/>
        </authorList>
    </citation>
    <scope>NUCLEOTIDE SEQUENCE [LARGE SCALE GENOMIC DNA]</scope>
    <source>
        <strain evidence="9">JC133</strain>
    </source>
</reference>
<dbReference type="SUPFAM" id="SSF103473">
    <property type="entry name" value="MFS general substrate transporter"/>
    <property type="match status" value="1"/>
</dbReference>
<evidence type="ECO:0000256" key="1">
    <source>
        <dbReference type="ARBA" id="ARBA00004651"/>
    </source>
</evidence>
<gene>
    <name evidence="8" type="ORF">AU468_04095</name>
</gene>
<feature type="transmembrane region" description="Helical" evidence="6">
    <location>
        <begin position="142"/>
        <end position="165"/>
    </location>
</feature>
<keyword evidence="9" id="KW-1185">Reference proteome</keyword>
<feature type="transmembrane region" description="Helical" evidence="6">
    <location>
        <begin position="309"/>
        <end position="328"/>
    </location>
</feature>
<dbReference type="RefSeq" id="WP_103679616.1">
    <property type="nucleotide sequence ID" value="NZ_LPWH01000049.1"/>
</dbReference>
<feature type="transmembrane region" description="Helical" evidence="6">
    <location>
        <begin position="348"/>
        <end position="368"/>
    </location>
</feature>
<dbReference type="GO" id="GO:0022857">
    <property type="term" value="F:transmembrane transporter activity"/>
    <property type="evidence" value="ECO:0007669"/>
    <property type="project" value="InterPro"/>
</dbReference>
<keyword evidence="4 6" id="KW-1133">Transmembrane helix</keyword>
<dbReference type="GO" id="GO:0005886">
    <property type="term" value="C:plasma membrane"/>
    <property type="evidence" value="ECO:0007669"/>
    <property type="project" value="UniProtKB-SubCell"/>
</dbReference>
<dbReference type="InterPro" id="IPR036259">
    <property type="entry name" value="MFS_trans_sf"/>
</dbReference>
<dbReference type="PROSITE" id="PS50850">
    <property type="entry name" value="MFS"/>
    <property type="match status" value="1"/>
</dbReference>
<feature type="transmembrane region" description="Helical" evidence="6">
    <location>
        <begin position="374"/>
        <end position="400"/>
    </location>
</feature>
<comment type="subcellular location">
    <subcellularLocation>
        <location evidence="1">Cell membrane</location>
        <topology evidence="1">Multi-pass membrane protein</topology>
    </subcellularLocation>
</comment>
<evidence type="ECO:0000256" key="5">
    <source>
        <dbReference type="ARBA" id="ARBA00023136"/>
    </source>
</evidence>
<keyword evidence="3 6" id="KW-0812">Transmembrane</keyword>
<protein>
    <recommendedName>
        <fullName evidence="7">Major facilitator superfamily (MFS) profile domain-containing protein</fullName>
    </recommendedName>
</protein>
<dbReference type="PANTHER" id="PTHR43124:SF3">
    <property type="entry name" value="CHLORAMPHENICOL EFFLUX PUMP RV0191"/>
    <property type="match status" value="1"/>
</dbReference>
<organism evidence="8 9">
    <name type="scientific">Alkalispirochaeta sphaeroplastigenens</name>
    <dbReference type="NCBI Taxonomy" id="1187066"/>
    <lineage>
        <taxon>Bacteria</taxon>
        <taxon>Pseudomonadati</taxon>
        <taxon>Spirochaetota</taxon>
        <taxon>Spirochaetia</taxon>
        <taxon>Spirochaetales</taxon>
        <taxon>Spirochaetaceae</taxon>
        <taxon>Alkalispirochaeta</taxon>
    </lineage>
</organism>
<proteinExistence type="predicted"/>
<dbReference type="InterPro" id="IPR020846">
    <property type="entry name" value="MFS_dom"/>
</dbReference>
<evidence type="ECO:0000259" key="7">
    <source>
        <dbReference type="PROSITE" id="PS50850"/>
    </source>
</evidence>
<evidence type="ECO:0000256" key="6">
    <source>
        <dbReference type="SAM" id="Phobius"/>
    </source>
</evidence>
<name>A0A2S4JXE8_9SPIO</name>
<feature type="transmembrane region" description="Helical" evidence="6">
    <location>
        <begin position="286"/>
        <end position="303"/>
    </location>
</feature>
<feature type="transmembrane region" description="Helical" evidence="6">
    <location>
        <begin position="254"/>
        <end position="279"/>
    </location>
</feature>
<dbReference type="PANTHER" id="PTHR43124">
    <property type="entry name" value="PURINE EFFLUX PUMP PBUE"/>
    <property type="match status" value="1"/>
</dbReference>
<dbReference type="InterPro" id="IPR050189">
    <property type="entry name" value="MFS_Efflux_Transporters"/>
</dbReference>
<dbReference type="AlphaFoldDB" id="A0A2S4JXE8"/>
<dbReference type="Gene3D" id="1.20.1250.20">
    <property type="entry name" value="MFS general substrate transporter like domains"/>
    <property type="match status" value="1"/>
</dbReference>
<evidence type="ECO:0000256" key="4">
    <source>
        <dbReference type="ARBA" id="ARBA00022989"/>
    </source>
</evidence>
<feature type="transmembrane region" description="Helical" evidence="6">
    <location>
        <begin position="49"/>
        <end position="69"/>
    </location>
</feature>